<protein>
    <submittedName>
        <fullName evidence="2">ECF transporter S component</fullName>
    </submittedName>
</protein>
<sequence length="204" mass="21763">MKKNKTLEMVQLAVLIAIMLILAFTPLGYLRIGPLAISLMTIPVVIGAMILGPAGGAVLGLVFGLTSFYQCFAGDPFGAALVAMNPFFTFLVCIPTRTLMGWLSGVIFKALWKIDKTKTVTYFVTGLLGAFMNTLFFMSTLMICFGHTEYLQSMNATGANLFMFAVAFCGINGALEMPMSCVVGGGVAKAVSVALKKNAAIEEQ</sequence>
<keyword evidence="1" id="KW-0812">Transmembrane</keyword>
<feature type="transmembrane region" description="Helical" evidence="1">
    <location>
        <begin position="12"/>
        <end position="32"/>
    </location>
</feature>
<dbReference type="Gene3D" id="1.10.1760.20">
    <property type="match status" value="1"/>
</dbReference>
<evidence type="ECO:0000313" key="2">
    <source>
        <dbReference type="EMBL" id="MCC2121060.1"/>
    </source>
</evidence>
<name>A0AAE3A6M6_9FIRM</name>
<dbReference type="RefSeq" id="WP_227064629.1">
    <property type="nucleotide sequence ID" value="NZ_JAJEPV010000056.1"/>
</dbReference>
<organism evidence="2 3">
    <name type="scientific">Waltera acetigignens</name>
    <dbReference type="NCBI Taxonomy" id="2981769"/>
    <lineage>
        <taxon>Bacteria</taxon>
        <taxon>Bacillati</taxon>
        <taxon>Bacillota</taxon>
        <taxon>Clostridia</taxon>
        <taxon>Lachnospirales</taxon>
        <taxon>Lachnospiraceae</taxon>
        <taxon>Waltera</taxon>
    </lineage>
</organism>
<gene>
    <name evidence="2" type="ORF">LKD75_15970</name>
</gene>
<dbReference type="EMBL" id="JAJEPV010000056">
    <property type="protein sequence ID" value="MCC2121060.1"/>
    <property type="molecule type" value="Genomic_DNA"/>
</dbReference>
<feature type="transmembrane region" description="Helical" evidence="1">
    <location>
        <begin position="157"/>
        <end position="175"/>
    </location>
</feature>
<accession>A0AAE3A6M6</accession>
<keyword evidence="3" id="KW-1185">Reference proteome</keyword>
<evidence type="ECO:0000313" key="3">
    <source>
        <dbReference type="Proteomes" id="UP001197795"/>
    </source>
</evidence>
<reference evidence="2 3" key="1">
    <citation type="submission" date="2021-10" db="EMBL/GenBank/DDBJ databases">
        <title>Anaerobic single-cell dispensing facilitates the cultivation of human gut bacteria.</title>
        <authorList>
            <person name="Afrizal A."/>
        </authorList>
    </citation>
    <scope>NUCLEOTIDE SEQUENCE [LARGE SCALE GENOMIC DNA]</scope>
    <source>
        <strain evidence="2 3">CLA-AA-H273</strain>
    </source>
</reference>
<dbReference type="Pfam" id="PF12822">
    <property type="entry name" value="ECF_trnsprt"/>
    <property type="match status" value="1"/>
</dbReference>
<dbReference type="InterPro" id="IPR024529">
    <property type="entry name" value="ECF_trnsprt_substrate-spec"/>
</dbReference>
<proteinExistence type="predicted"/>
<evidence type="ECO:0000256" key="1">
    <source>
        <dbReference type="SAM" id="Phobius"/>
    </source>
</evidence>
<dbReference type="AlphaFoldDB" id="A0AAE3A6M6"/>
<feature type="transmembrane region" description="Helical" evidence="1">
    <location>
        <begin position="77"/>
        <end position="100"/>
    </location>
</feature>
<keyword evidence="1" id="KW-1133">Transmembrane helix</keyword>
<dbReference type="GO" id="GO:0022857">
    <property type="term" value="F:transmembrane transporter activity"/>
    <property type="evidence" value="ECO:0007669"/>
    <property type="project" value="InterPro"/>
</dbReference>
<feature type="transmembrane region" description="Helical" evidence="1">
    <location>
        <begin position="120"/>
        <end position="145"/>
    </location>
</feature>
<keyword evidence="1" id="KW-0472">Membrane</keyword>
<comment type="caution">
    <text evidence="2">The sequence shown here is derived from an EMBL/GenBank/DDBJ whole genome shotgun (WGS) entry which is preliminary data.</text>
</comment>
<feature type="transmembrane region" description="Helical" evidence="1">
    <location>
        <begin position="44"/>
        <end position="65"/>
    </location>
</feature>
<dbReference type="Proteomes" id="UP001197795">
    <property type="component" value="Unassembled WGS sequence"/>
</dbReference>